<evidence type="ECO:0000313" key="12">
    <source>
        <dbReference type="Proteomes" id="UP001595962"/>
    </source>
</evidence>
<dbReference type="PROSITE" id="PS00839">
    <property type="entry name" value="SUMT_1"/>
    <property type="match status" value="1"/>
</dbReference>
<dbReference type="EC" id="2.1.1.107" evidence="3"/>
<evidence type="ECO:0000256" key="4">
    <source>
        <dbReference type="ARBA" id="ARBA00022603"/>
    </source>
</evidence>
<dbReference type="PROSITE" id="PS00840">
    <property type="entry name" value="SUMT_2"/>
    <property type="match status" value="1"/>
</dbReference>
<evidence type="ECO:0000256" key="2">
    <source>
        <dbReference type="ARBA" id="ARBA00005879"/>
    </source>
</evidence>
<dbReference type="PANTHER" id="PTHR45790">
    <property type="entry name" value="SIROHEME SYNTHASE-RELATED"/>
    <property type="match status" value="1"/>
</dbReference>
<comment type="similarity">
    <text evidence="2 9">Belongs to the precorrin methyltransferase family.</text>
</comment>
<dbReference type="InterPro" id="IPR003043">
    <property type="entry name" value="Uropor_MeTrfase_CS"/>
</dbReference>
<evidence type="ECO:0000256" key="6">
    <source>
        <dbReference type="ARBA" id="ARBA00022691"/>
    </source>
</evidence>
<dbReference type="InterPro" id="IPR035996">
    <property type="entry name" value="4pyrrol_Methylase_sf"/>
</dbReference>
<evidence type="ECO:0000256" key="8">
    <source>
        <dbReference type="ARBA" id="ARBA00025705"/>
    </source>
</evidence>
<dbReference type="InterPro" id="IPR000878">
    <property type="entry name" value="4pyrrol_Mease"/>
</dbReference>
<keyword evidence="5 9" id="KW-0808">Transferase</keyword>
<comment type="pathway">
    <text evidence="8">Porphyrin-containing compound metabolism; siroheme biosynthesis; precorrin-2 from uroporphyrinogen III: step 1/1.</text>
</comment>
<evidence type="ECO:0000259" key="10">
    <source>
        <dbReference type="Pfam" id="PF00590"/>
    </source>
</evidence>
<dbReference type="NCBIfam" id="NF004790">
    <property type="entry name" value="PRK06136.1"/>
    <property type="match status" value="1"/>
</dbReference>
<name>A0ABV9JIJ4_9GAMM</name>
<dbReference type="EMBL" id="JBHSGB010000005">
    <property type="protein sequence ID" value="MFC4654341.1"/>
    <property type="molecule type" value="Genomic_DNA"/>
</dbReference>
<dbReference type="SUPFAM" id="SSF53790">
    <property type="entry name" value="Tetrapyrrole methylase"/>
    <property type="match status" value="1"/>
</dbReference>
<protein>
    <recommendedName>
        <fullName evidence="3">uroporphyrinogen-III C-methyltransferase</fullName>
        <ecNumber evidence="3">2.1.1.107</ecNumber>
    </recommendedName>
</protein>
<dbReference type="RefSeq" id="WP_377332185.1">
    <property type="nucleotide sequence ID" value="NZ_JBHSGB010000005.1"/>
</dbReference>
<dbReference type="InterPro" id="IPR050161">
    <property type="entry name" value="Siro_Cobalamin_biosynth"/>
</dbReference>
<evidence type="ECO:0000256" key="3">
    <source>
        <dbReference type="ARBA" id="ARBA00012162"/>
    </source>
</evidence>
<dbReference type="InterPro" id="IPR006366">
    <property type="entry name" value="CobA/CysG_C"/>
</dbReference>
<dbReference type="CDD" id="cd11642">
    <property type="entry name" value="SUMT"/>
    <property type="match status" value="1"/>
</dbReference>
<evidence type="ECO:0000256" key="5">
    <source>
        <dbReference type="ARBA" id="ARBA00022679"/>
    </source>
</evidence>
<comment type="caution">
    <text evidence="11">The sequence shown here is derived from an EMBL/GenBank/DDBJ whole genome shotgun (WGS) entry which is preliminary data.</text>
</comment>
<dbReference type="Pfam" id="PF00590">
    <property type="entry name" value="TP_methylase"/>
    <property type="match status" value="1"/>
</dbReference>
<dbReference type="InterPro" id="IPR014777">
    <property type="entry name" value="4pyrrole_Mease_sub1"/>
</dbReference>
<comment type="pathway">
    <text evidence="1">Cofactor biosynthesis; adenosylcobalamin biosynthesis.</text>
</comment>
<gene>
    <name evidence="11" type="primary">cobA</name>
    <name evidence="11" type="ORF">ACFO3I_04785</name>
</gene>
<keyword evidence="7" id="KW-0627">Porphyrin biosynthesis</keyword>
<keyword evidence="12" id="KW-1185">Reference proteome</keyword>
<dbReference type="Gene3D" id="3.40.1010.10">
    <property type="entry name" value="Cobalt-precorrin-4 Transmethylase, Domain 1"/>
    <property type="match status" value="1"/>
</dbReference>
<evidence type="ECO:0000256" key="1">
    <source>
        <dbReference type="ARBA" id="ARBA00004953"/>
    </source>
</evidence>
<organism evidence="11 12">
    <name type="scientific">Rheinheimera marina</name>
    <dbReference type="NCBI Taxonomy" id="1774958"/>
    <lineage>
        <taxon>Bacteria</taxon>
        <taxon>Pseudomonadati</taxon>
        <taxon>Pseudomonadota</taxon>
        <taxon>Gammaproteobacteria</taxon>
        <taxon>Chromatiales</taxon>
        <taxon>Chromatiaceae</taxon>
        <taxon>Rheinheimera</taxon>
    </lineage>
</organism>
<reference evidence="12" key="1">
    <citation type="journal article" date="2019" name="Int. J. Syst. Evol. Microbiol.">
        <title>The Global Catalogue of Microorganisms (GCM) 10K type strain sequencing project: providing services to taxonomists for standard genome sequencing and annotation.</title>
        <authorList>
            <consortium name="The Broad Institute Genomics Platform"/>
            <consortium name="The Broad Institute Genome Sequencing Center for Infectious Disease"/>
            <person name="Wu L."/>
            <person name="Ma J."/>
        </authorList>
    </citation>
    <scope>NUCLEOTIDE SEQUENCE [LARGE SCALE GENOMIC DNA]</scope>
    <source>
        <strain evidence="12">DT28</strain>
    </source>
</reference>
<keyword evidence="6" id="KW-0949">S-adenosyl-L-methionine</keyword>
<dbReference type="Proteomes" id="UP001595962">
    <property type="component" value="Unassembled WGS sequence"/>
</dbReference>
<evidence type="ECO:0000256" key="7">
    <source>
        <dbReference type="ARBA" id="ARBA00023244"/>
    </source>
</evidence>
<proteinExistence type="inferred from homology"/>
<dbReference type="GO" id="GO:0032259">
    <property type="term" value="P:methylation"/>
    <property type="evidence" value="ECO:0007669"/>
    <property type="project" value="UniProtKB-KW"/>
</dbReference>
<evidence type="ECO:0000313" key="11">
    <source>
        <dbReference type="EMBL" id="MFC4654341.1"/>
    </source>
</evidence>
<dbReference type="NCBIfam" id="TIGR01469">
    <property type="entry name" value="cobA_cysG_Cterm"/>
    <property type="match status" value="1"/>
</dbReference>
<evidence type="ECO:0000256" key="9">
    <source>
        <dbReference type="RuleBase" id="RU003960"/>
    </source>
</evidence>
<dbReference type="GO" id="GO:0004851">
    <property type="term" value="F:uroporphyrin-III C-methyltransferase activity"/>
    <property type="evidence" value="ECO:0007669"/>
    <property type="project" value="UniProtKB-EC"/>
</dbReference>
<feature type="domain" description="Tetrapyrrole methylase" evidence="10">
    <location>
        <begin position="39"/>
        <end position="252"/>
    </location>
</feature>
<accession>A0ABV9JIJ4</accession>
<dbReference type="PANTHER" id="PTHR45790:SF3">
    <property type="entry name" value="S-ADENOSYL-L-METHIONINE-DEPENDENT UROPORPHYRINOGEN III METHYLTRANSFERASE, CHLOROPLASTIC"/>
    <property type="match status" value="1"/>
</dbReference>
<dbReference type="InterPro" id="IPR014776">
    <property type="entry name" value="4pyrrole_Mease_sub2"/>
</dbReference>
<sequence length="291" mass="30988">MSLLSYLRQRPWPGLNGFFDLSAFKNQSSAATHGAAPGVYLIGTGPGDPELITVKADRLLRQADVVLYDALIPAQLLSLLPRRCQRIYVGKRAGQHALKQTEINKLLVEYGRSGGVVLRLKGGDPAIFGRVAEEAQALEQAGLPFAIIPGITSASAASAYSGIPLTSRGVACSVRYLTAQFADQAQSPDWAGYRYLAAGQNPTLVVYMGLGRLGELCRGLRSVGWPADTAIALLDKVSTAEQQQLTGSLADIEQRLQKNPLHGPTLIVVGEVVKQPMAVSAALLSCPPEQT</sequence>
<dbReference type="Gene3D" id="3.30.950.10">
    <property type="entry name" value="Methyltransferase, Cobalt-precorrin-4 Transmethylase, Domain 2"/>
    <property type="match status" value="1"/>
</dbReference>
<keyword evidence="4 9" id="KW-0489">Methyltransferase</keyword>